<comment type="function">
    <text evidence="4 5">Required for flagellar hook formation. May act as a scaffolding protein.</text>
</comment>
<dbReference type="GeneID" id="303190242"/>
<dbReference type="Proteomes" id="UP000252479">
    <property type="component" value="Unassembled WGS sequence"/>
</dbReference>
<gene>
    <name evidence="8" type="primary">flgD</name>
    <name evidence="8" type="ORF">CIK83_15055</name>
</gene>
<dbReference type="Gene3D" id="2.60.40.4070">
    <property type="match status" value="1"/>
</dbReference>
<dbReference type="AlphaFoldDB" id="A0A368LJ79"/>
<evidence type="ECO:0000313" key="8">
    <source>
        <dbReference type="EMBL" id="RCS70731.1"/>
    </source>
</evidence>
<keyword evidence="9" id="KW-1185">Reference proteome</keyword>
<feature type="domain" description="FlgD/Vpr Ig-like" evidence="6">
    <location>
        <begin position="107"/>
        <end position="176"/>
    </location>
</feature>
<evidence type="ECO:0000259" key="6">
    <source>
        <dbReference type="Pfam" id="PF13860"/>
    </source>
</evidence>
<comment type="similarity">
    <text evidence="1 5">Belongs to the FlgD family.</text>
</comment>
<evidence type="ECO:0000256" key="5">
    <source>
        <dbReference type="RuleBase" id="RU362076"/>
    </source>
</evidence>
<evidence type="ECO:0000259" key="7">
    <source>
        <dbReference type="Pfam" id="PF13861"/>
    </source>
</evidence>
<accession>A0A368LJ79</accession>
<evidence type="ECO:0000256" key="1">
    <source>
        <dbReference type="ARBA" id="ARBA00010577"/>
    </source>
</evidence>
<keyword evidence="8" id="KW-0966">Cell projection</keyword>
<dbReference type="EMBL" id="QPGL01000002">
    <property type="protein sequence ID" value="RCS70731.1"/>
    <property type="molecule type" value="Genomic_DNA"/>
</dbReference>
<protein>
    <recommendedName>
        <fullName evidence="2 5">Basal-body rod modification protein FlgD</fullName>
    </recommendedName>
</protein>
<evidence type="ECO:0000256" key="4">
    <source>
        <dbReference type="ARBA" id="ARBA00024746"/>
    </source>
</evidence>
<dbReference type="Pfam" id="PF13861">
    <property type="entry name" value="FLgD_tudor"/>
    <property type="match status" value="1"/>
</dbReference>
<name>A0A368LJ79_9VIBR</name>
<keyword evidence="8" id="KW-0282">Flagellum</keyword>
<dbReference type="InterPro" id="IPR005648">
    <property type="entry name" value="FlgD"/>
</dbReference>
<evidence type="ECO:0000256" key="2">
    <source>
        <dbReference type="ARBA" id="ARBA00016013"/>
    </source>
</evidence>
<organism evidence="8 9">
    <name type="scientific">Vibrio casei</name>
    <dbReference type="NCBI Taxonomy" id="673372"/>
    <lineage>
        <taxon>Bacteria</taxon>
        <taxon>Pseudomonadati</taxon>
        <taxon>Pseudomonadota</taxon>
        <taxon>Gammaproteobacteria</taxon>
        <taxon>Vibrionales</taxon>
        <taxon>Vibrionaceae</taxon>
        <taxon>Vibrio</taxon>
    </lineage>
</organism>
<dbReference type="GO" id="GO:0044781">
    <property type="term" value="P:bacterial-type flagellum organization"/>
    <property type="evidence" value="ECO:0007669"/>
    <property type="project" value="UniProtKB-UniRule"/>
</dbReference>
<evidence type="ECO:0000313" key="9">
    <source>
        <dbReference type="Proteomes" id="UP000252479"/>
    </source>
</evidence>
<comment type="caution">
    <text evidence="8">The sequence shown here is derived from an EMBL/GenBank/DDBJ whole genome shotgun (WGS) entry which is preliminary data.</text>
</comment>
<dbReference type="InterPro" id="IPR025965">
    <property type="entry name" value="FlgD/Vpr_Ig-like"/>
</dbReference>
<keyword evidence="8" id="KW-0969">Cilium</keyword>
<dbReference type="Pfam" id="PF13860">
    <property type="entry name" value="FlgD_ig"/>
    <property type="match status" value="1"/>
</dbReference>
<dbReference type="Gene3D" id="2.30.30.910">
    <property type="match status" value="1"/>
</dbReference>
<proteinExistence type="inferred from homology"/>
<sequence>MITPTVAGADTSANIQSASTGVSAQEDNSASSLQNQFLTLMVAQINNQNPLEPQDGTEFVSQLAQFSQVESSENLVKLTQTNQVLLDNLQVLSTSTLVDQNVSVRTDSIQADGESVINGSIDLSANSNVVNLVITDSKGGEQTISLGANAKGKVDFSLDTEKLGLKGDYSIKVDVDEDQGYSPTTTVNGQINSVIIPSNGGSTVLNVQGVGEVPYYEISSFS</sequence>
<reference evidence="8 9" key="1">
    <citation type="journal article" date="2017" name="Elife">
        <title>Extensive horizontal gene transfer in cheese-associated bacteria.</title>
        <authorList>
            <person name="Bonham K.S."/>
            <person name="Wolfe B.E."/>
            <person name="Dutton R.J."/>
        </authorList>
    </citation>
    <scope>NUCLEOTIDE SEQUENCE [LARGE SCALE GENOMIC DNA]</scope>
    <source>
        <strain evidence="8 9">JB196</strain>
    </source>
</reference>
<dbReference type="Pfam" id="PF03963">
    <property type="entry name" value="FlgD"/>
    <property type="match status" value="1"/>
</dbReference>
<dbReference type="RefSeq" id="WP_086959974.1">
    <property type="nucleotide sequence ID" value="NZ_FUKS01000023.1"/>
</dbReference>
<dbReference type="InterPro" id="IPR025963">
    <property type="entry name" value="FLgD_Tudor"/>
</dbReference>
<feature type="domain" description="FlgD Tudor-like" evidence="7">
    <location>
        <begin position="90"/>
        <end position="218"/>
    </location>
</feature>
<keyword evidence="3 5" id="KW-1005">Bacterial flagellum biogenesis</keyword>
<evidence type="ECO:0000256" key="3">
    <source>
        <dbReference type="ARBA" id="ARBA00022795"/>
    </source>
</evidence>